<dbReference type="Proteomes" id="UP000460287">
    <property type="component" value="Unassembled WGS sequence"/>
</dbReference>
<reference evidence="3 4" key="1">
    <citation type="submission" date="2019-08" db="EMBL/GenBank/DDBJ databases">
        <title>In-depth cultivation of the pig gut microbiome towards novel bacterial diversity and tailored functional studies.</title>
        <authorList>
            <person name="Wylensek D."/>
            <person name="Hitch T.C.A."/>
            <person name="Clavel T."/>
        </authorList>
    </citation>
    <scope>NUCLEOTIDE SEQUENCE [LARGE SCALE GENOMIC DNA]</scope>
    <source>
        <strain evidence="3 4">WCA-383-APC-5B</strain>
    </source>
</reference>
<dbReference type="Pfam" id="PF02639">
    <property type="entry name" value="DUF188"/>
    <property type="match status" value="1"/>
</dbReference>
<evidence type="ECO:0000313" key="4">
    <source>
        <dbReference type="Proteomes" id="UP000460287"/>
    </source>
</evidence>
<accession>A0A7X2N0J0</accession>
<sequence>MKILVDGDACPGRQLIEKAAKEDSIPVIILCDINHYITSDYSEVICVDAGFQSVDVSLINKASKGDIVVTGDFGVAAMALGKGAYAISGKGFVYDDSNIDKLLFERHIAAKARRAGNRTSTIKKRTTEDDDRLYKNLKFLISKARK</sequence>
<dbReference type="PANTHER" id="PTHR35146">
    <property type="entry name" value="UPF0178 PROTEIN YAII"/>
    <property type="match status" value="1"/>
</dbReference>
<evidence type="ECO:0000256" key="2">
    <source>
        <dbReference type="HAMAP-Rule" id="MF_00489"/>
    </source>
</evidence>
<proteinExistence type="inferred from homology"/>
<comment type="similarity">
    <text evidence="1 2">Belongs to the UPF0178 family.</text>
</comment>
<dbReference type="RefSeq" id="WP_154532454.1">
    <property type="nucleotide sequence ID" value="NZ_JAXFSD010000025.1"/>
</dbReference>
<evidence type="ECO:0000313" key="3">
    <source>
        <dbReference type="EMBL" id="MSR92499.1"/>
    </source>
</evidence>
<evidence type="ECO:0000256" key="1">
    <source>
        <dbReference type="ARBA" id="ARBA00008522"/>
    </source>
</evidence>
<dbReference type="HAMAP" id="MF_00489">
    <property type="entry name" value="UPF0178"/>
    <property type="match status" value="1"/>
</dbReference>
<dbReference type="EMBL" id="VULX01000033">
    <property type="protein sequence ID" value="MSR92499.1"/>
    <property type="molecule type" value="Genomic_DNA"/>
</dbReference>
<comment type="caution">
    <text evidence="3">The sequence shown here is derived from an EMBL/GenBank/DDBJ whole genome shotgun (WGS) entry which is preliminary data.</text>
</comment>
<organism evidence="3 4">
    <name type="scientific">Inconstantimicrobium porci</name>
    <dbReference type="NCBI Taxonomy" id="2652291"/>
    <lineage>
        <taxon>Bacteria</taxon>
        <taxon>Bacillati</taxon>
        <taxon>Bacillota</taxon>
        <taxon>Clostridia</taxon>
        <taxon>Eubacteriales</taxon>
        <taxon>Clostridiaceae</taxon>
        <taxon>Inconstantimicrobium</taxon>
    </lineage>
</organism>
<name>A0A7X2N0J0_9CLOT</name>
<keyword evidence="4" id="KW-1185">Reference proteome</keyword>
<dbReference type="InterPro" id="IPR003791">
    <property type="entry name" value="UPF0178"/>
</dbReference>
<dbReference type="PANTHER" id="PTHR35146:SF1">
    <property type="entry name" value="UPF0178 PROTEIN YAII"/>
    <property type="match status" value="1"/>
</dbReference>
<dbReference type="NCBIfam" id="NF001095">
    <property type="entry name" value="PRK00124.1"/>
    <property type="match status" value="1"/>
</dbReference>
<protein>
    <recommendedName>
        <fullName evidence="2">UPF0178 protein FYJ33_14250</fullName>
    </recommendedName>
</protein>
<gene>
    <name evidence="3" type="ORF">FYJ33_14250</name>
</gene>
<dbReference type="AlphaFoldDB" id="A0A7X2N0J0"/>